<dbReference type="Proteomes" id="UP000049983">
    <property type="component" value="Unassembled WGS sequence"/>
</dbReference>
<keyword evidence="3" id="KW-1185">Reference proteome</keyword>
<reference evidence="3" key="1">
    <citation type="submission" date="2015-07" db="EMBL/GenBank/DDBJ databases">
        <authorList>
            <person name="Rodrigo-Torres Lidia"/>
            <person name="Arahal R.David."/>
        </authorList>
    </citation>
    <scope>NUCLEOTIDE SEQUENCE [LARGE SCALE GENOMIC DNA]</scope>
    <source>
        <strain evidence="3">CECT 5096</strain>
    </source>
</reference>
<evidence type="ECO:0000259" key="1">
    <source>
        <dbReference type="Pfam" id="PF04028"/>
    </source>
</evidence>
<accession>A0A0M6ZQ13</accession>
<protein>
    <recommendedName>
        <fullName evidence="1">DUF374 domain-containing protein</fullName>
    </recommendedName>
</protein>
<dbReference type="RefSeq" id="WP_055111144.1">
    <property type="nucleotide sequence ID" value="NZ_CANKXR010000001.1"/>
</dbReference>
<proteinExistence type="predicted"/>
<dbReference type="OrthoDB" id="9810508at2"/>
<dbReference type="STRING" id="311410.LA5095_00180"/>
<evidence type="ECO:0000313" key="3">
    <source>
        <dbReference type="Proteomes" id="UP000049983"/>
    </source>
</evidence>
<gene>
    <name evidence="2" type="ORF">LA5096_03321</name>
</gene>
<dbReference type="EMBL" id="CXWC01000011">
    <property type="protein sequence ID" value="CTQ72665.1"/>
    <property type="molecule type" value="Genomic_DNA"/>
</dbReference>
<organism evidence="2 3">
    <name type="scientific">Roseibium album</name>
    <dbReference type="NCBI Taxonomy" id="311410"/>
    <lineage>
        <taxon>Bacteria</taxon>
        <taxon>Pseudomonadati</taxon>
        <taxon>Pseudomonadota</taxon>
        <taxon>Alphaproteobacteria</taxon>
        <taxon>Hyphomicrobiales</taxon>
        <taxon>Stappiaceae</taxon>
        <taxon>Roseibium</taxon>
    </lineage>
</organism>
<evidence type="ECO:0000313" key="2">
    <source>
        <dbReference type="EMBL" id="CTQ72665.1"/>
    </source>
</evidence>
<sequence>MIKRLGRHPWVLAGVGSALAGYLKLVYHTNRFNVDPEGIHDETEKELPVIVAMWHGQHFMVPFAKPRHWPAKVMISRSADGEVNAIAASKFGLGLIRASGGRNARQIKKRGGMRGFIEAVRALKDGYSIAMTADVPKGPSRKAGEGIVQLAKHSGRPILPVAVATSRSIELNSWDKASVNLPFGRGSIAVGDLIWVPSDAEEDALETYRREVEGELNAVTRRAYELVGRSDG</sequence>
<dbReference type="AlphaFoldDB" id="A0A0M6ZQ13"/>
<dbReference type="GeneID" id="97670669"/>
<feature type="domain" description="DUF374" evidence="1">
    <location>
        <begin position="66"/>
        <end position="139"/>
    </location>
</feature>
<dbReference type="InterPro" id="IPR007172">
    <property type="entry name" value="DUF374"/>
</dbReference>
<dbReference type="CDD" id="cd07983">
    <property type="entry name" value="LPLAT_DUF374-like"/>
    <property type="match status" value="1"/>
</dbReference>
<dbReference type="Pfam" id="PF04028">
    <property type="entry name" value="DUF374"/>
    <property type="match status" value="1"/>
</dbReference>
<name>A0A0M6ZQ13_9HYPH</name>